<dbReference type="AlphaFoldDB" id="A0A9Q6YD65"/>
<accession>A0A9Q6YD65</accession>
<evidence type="ECO:0000256" key="2">
    <source>
        <dbReference type="SAM" id="MobiDB-lite"/>
    </source>
</evidence>
<gene>
    <name evidence="3" type="ORF">I5R27_11700</name>
</gene>
<proteinExistence type="predicted"/>
<protein>
    <submittedName>
        <fullName evidence="3">Toxin</fullName>
    </submittedName>
</protein>
<reference evidence="3 4" key="1">
    <citation type="submission" date="2020-11" db="EMBL/GenBank/DDBJ databases">
        <title>The Complete Genome of Pseudomonas fragi A13BB.</title>
        <authorList>
            <person name="Awolope O.K."/>
            <person name="O'Driscoll N.H."/>
            <person name="Di Salvo A."/>
            <person name="Lamb A.J."/>
        </authorList>
    </citation>
    <scope>NUCLEOTIDE SEQUENCE [LARGE SCALE GENOMIC DNA]</scope>
    <source>
        <strain evidence="3 4">A13BB</strain>
    </source>
</reference>
<evidence type="ECO:0000256" key="1">
    <source>
        <dbReference type="ARBA" id="ARBA00023026"/>
    </source>
</evidence>
<sequence>MPKETSPPTGSPVDSGLVPESPPTWSALFKDDWDSFCSPTSLAAVDSPAAYLQALYRFALELEGSGQGTAAKITLARRRPMLKDLLVDAENTTRQLPLLTLVNETLLEPVKAYLKKNRDIYGDSTVEQVLAELRYPFALPFDLAHRQCVLGLGDKKPGLGELNYRISLKLPYSQQPENKYGTVLQEAYVAQRLLTLLSPAQQNLLTEDIGGQQALHDPAAFYKKNYGHEQPITEQQQFMQHTGLNSLQLQELLASGSFRPRLSANVVQTAEQMSQDHTVGARFINGPHHQGQKNLALGRDITAAVHLLNTSLERHDRLQRMIRLQRWLDIPYADLDTLLYSARACEGSAKEPILINDNSLRALGVFGYLRRRYGITPETFAAWLYQLPVHGVGQTPALFDRVFNPPHGSSSPLTLDNRRLDLSTDAATLYQMCAALGLEDTPQSLGLLTTQSHKHLKGLRRDLATFSSFYRQATIPALFGLTLQDADHLAQLLGGEDYRQQLVSPNLRLSGSNAPADFLDVLMQLDWAVTWFKGSGTNVPQIRRHLLLDGAAPPSRVQLRLRQLEDMLLGMQQYLLPQETLDTLTLPKPDADNSLPTYTWGVLLAKGLLRSHPLLPMKPKTDSMNKGVAEVVDRYIELSKNSERNRALLSAVKLKLKPQLESAYTRLLEFKPVLEQLLRDTSTVSDTAELFKLRLRQATRIFANALGSENPLEVLKHLLLYLPDAETDLQLPLGRTALHAFLLNPHWLDIGTKANAPLKLPLGTVFLFERFSHWSRAYGIDEAALLNYLQISDSTEQSEALTAQTCQRLSTLMGWSASEIKVLANRLPVKRVRSMAELDWLMRCHDTARQTGLSASMLLMATGLTATFGSDDWTRVGNAILAAPPPTSTQPVADLPGRHHV</sequence>
<dbReference type="RefSeq" id="WP_196882045.1">
    <property type="nucleotide sequence ID" value="NZ_CP065202.1"/>
</dbReference>
<dbReference type="InterPro" id="IPR018003">
    <property type="entry name" value="Insecticidal_toxin/plasmid_vir"/>
</dbReference>
<dbReference type="Proteomes" id="UP000594467">
    <property type="component" value="Chromosome"/>
</dbReference>
<evidence type="ECO:0000313" key="3">
    <source>
        <dbReference type="EMBL" id="QPL29529.1"/>
    </source>
</evidence>
<feature type="region of interest" description="Disordered" evidence="2">
    <location>
        <begin position="882"/>
        <end position="901"/>
    </location>
</feature>
<dbReference type="EMBL" id="CP065202">
    <property type="protein sequence ID" value="QPL29529.1"/>
    <property type="molecule type" value="Genomic_DNA"/>
</dbReference>
<evidence type="ECO:0000313" key="4">
    <source>
        <dbReference type="Proteomes" id="UP000594467"/>
    </source>
</evidence>
<name>A0A9Q6YD65_PSEFR</name>
<organism evidence="3 4">
    <name type="scientific">Pseudomonas fragi</name>
    <dbReference type="NCBI Taxonomy" id="296"/>
    <lineage>
        <taxon>Bacteria</taxon>
        <taxon>Pseudomonadati</taxon>
        <taxon>Pseudomonadota</taxon>
        <taxon>Gammaproteobacteria</taxon>
        <taxon>Pseudomonadales</taxon>
        <taxon>Pseudomonadaceae</taxon>
        <taxon>Pseudomonas</taxon>
    </lineage>
</organism>
<dbReference type="Pfam" id="PF03538">
    <property type="entry name" value="VRP1"/>
    <property type="match status" value="1"/>
</dbReference>
<keyword evidence="1" id="KW-0843">Virulence</keyword>